<name>A0A172TVL6_9BACT</name>
<accession>A0A172TVL6</accession>
<gene>
    <name evidence="4" type="ORF">SY85_11790</name>
</gene>
<evidence type="ECO:0000259" key="3">
    <source>
        <dbReference type="Pfam" id="PF01557"/>
    </source>
</evidence>
<dbReference type="Gene3D" id="3.90.850.10">
    <property type="entry name" value="Fumarylacetoacetase-like, C-terminal domain"/>
    <property type="match status" value="1"/>
</dbReference>
<dbReference type="InterPro" id="IPR051121">
    <property type="entry name" value="FAH"/>
</dbReference>
<dbReference type="GO" id="GO:0016853">
    <property type="term" value="F:isomerase activity"/>
    <property type="evidence" value="ECO:0007669"/>
    <property type="project" value="UniProtKB-ARBA"/>
</dbReference>
<dbReference type="AlphaFoldDB" id="A0A172TVL6"/>
<dbReference type="GO" id="GO:0019752">
    <property type="term" value="P:carboxylic acid metabolic process"/>
    <property type="evidence" value="ECO:0007669"/>
    <property type="project" value="UniProtKB-ARBA"/>
</dbReference>
<evidence type="ECO:0000313" key="4">
    <source>
        <dbReference type="EMBL" id="ANE51080.1"/>
    </source>
</evidence>
<dbReference type="KEGG" id="fla:SY85_11790"/>
<comment type="similarity">
    <text evidence="1">Belongs to the FAH family.</text>
</comment>
<proteinExistence type="inferred from homology"/>
<dbReference type="Pfam" id="PF01557">
    <property type="entry name" value="FAA_hydrolase"/>
    <property type="match status" value="1"/>
</dbReference>
<evidence type="ECO:0000256" key="2">
    <source>
        <dbReference type="ARBA" id="ARBA00022723"/>
    </source>
</evidence>
<feature type="domain" description="Fumarylacetoacetase-like C-terminal" evidence="3">
    <location>
        <begin position="81"/>
        <end position="284"/>
    </location>
</feature>
<dbReference type="PANTHER" id="PTHR42796">
    <property type="entry name" value="FUMARYLACETOACETATE HYDROLASE DOMAIN-CONTAINING PROTEIN 2A-RELATED"/>
    <property type="match status" value="1"/>
</dbReference>
<protein>
    <recommendedName>
        <fullName evidence="3">Fumarylacetoacetase-like C-terminal domain-containing protein</fullName>
    </recommendedName>
</protein>
<keyword evidence="5" id="KW-1185">Reference proteome</keyword>
<organism evidence="4 5">
    <name type="scientific">Flavisolibacter tropicus</name>
    <dbReference type="NCBI Taxonomy" id="1492898"/>
    <lineage>
        <taxon>Bacteria</taxon>
        <taxon>Pseudomonadati</taxon>
        <taxon>Bacteroidota</taxon>
        <taxon>Chitinophagia</taxon>
        <taxon>Chitinophagales</taxon>
        <taxon>Chitinophagaceae</taxon>
        <taxon>Flavisolibacter</taxon>
    </lineage>
</organism>
<dbReference type="OrthoDB" id="9805307at2"/>
<dbReference type="STRING" id="1492898.SY85_11790"/>
<sequence length="286" mass="31732">MKILYFRKDNQLYPGIATEEGVLDIDKYLAEQNTTWRPQNPMTLDDVAELETLAANGLNDPQYRLPEEGLTIAPCVPRPPKIICIGLNYRQHAIESGMAIPTVPVAFTKYSNTLTDFQSDVPLGSVGVEFDYEVELAVVIGKKGKHVQKEEALDYVLGYCVANDLSCRDLQFMSSQWLMGKSLDAFLPLGKYLVTADEVGDPQTLQLTCTLNGEQRQNSNTADMVFTVAEIIEFLSKHMTLEPGDLILTGTPQGVIMGHKEKVWLKPGDVVNVAIDKLGYTENKMA</sequence>
<reference evidence="4 5" key="2">
    <citation type="journal article" date="2016" name="Int. J. Syst. Evol. Microbiol.">
        <title>Flavisolibacter tropicus sp. nov., isolated from tropical soil.</title>
        <authorList>
            <person name="Lee J.J."/>
            <person name="Kang M.S."/>
            <person name="Kim G.S."/>
            <person name="Lee C.S."/>
            <person name="Lim S."/>
            <person name="Lee J."/>
            <person name="Roh S.H."/>
            <person name="Kang H."/>
            <person name="Ha J.M."/>
            <person name="Bae S."/>
            <person name="Jung H.Y."/>
            <person name="Kim M.K."/>
        </authorList>
    </citation>
    <scope>NUCLEOTIDE SEQUENCE [LARGE SCALE GENOMIC DNA]</scope>
    <source>
        <strain evidence="4 5">LCS9</strain>
    </source>
</reference>
<dbReference type="InterPro" id="IPR011234">
    <property type="entry name" value="Fumarylacetoacetase-like_C"/>
</dbReference>
<dbReference type="RefSeq" id="WP_066404718.1">
    <property type="nucleotide sequence ID" value="NZ_CP011390.1"/>
</dbReference>
<dbReference type="Proteomes" id="UP000077177">
    <property type="component" value="Chromosome"/>
</dbReference>
<dbReference type="InterPro" id="IPR036663">
    <property type="entry name" value="Fumarylacetoacetase_C_sf"/>
</dbReference>
<keyword evidence="2" id="KW-0479">Metal-binding</keyword>
<dbReference type="FunFam" id="3.90.850.10:FF:000002">
    <property type="entry name" value="2-hydroxyhepta-2,4-diene-1,7-dioate isomerase"/>
    <property type="match status" value="1"/>
</dbReference>
<evidence type="ECO:0000313" key="5">
    <source>
        <dbReference type="Proteomes" id="UP000077177"/>
    </source>
</evidence>
<reference evidence="5" key="1">
    <citation type="submission" date="2015-01" db="EMBL/GenBank/DDBJ databases">
        <title>Flavisolibacter sp./LCS9/ whole genome sequencing.</title>
        <authorList>
            <person name="Kim M.K."/>
            <person name="Srinivasan S."/>
            <person name="Lee J.-J."/>
        </authorList>
    </citation>
    <scope>NUCLEOTIDE SEQUENCE [LARGE SCALE GENOMIC DNA]</scope>
    <source>
        <strain evidence="5">LCS9</strain>
    </source>
</reference>
<dbReference type="GO" id="GO:0046872">
    <property type="term" value="F:metal ion binding"/>
    <property type="evidence" value="ECO:0007669"/>
    <property type="project" value="UniProtKB-KW"/>
</dbReference>
<dbReference type="EMBL" id="CP011390">
    <property type="protein sequence ID" value="ANE51080.1"/>
    <property type="molecule type" value="Genomic_DNA"/>
</dbReference>
<evidence type="ECO:0000256" key="1">
    <source>
        <dbReference type="ARBA" id="ARBA00010211"/>
    </source>
</evidence>
<dbReference type="PANTHER" id="PTHR42796:SF4">
    <property type="entry name" value="FUMARYLACETOACETATE HYDROLASE DOMAIN-CONTAINING PROTEIN 2A"/>
    <property type="match status" value="1"/>
</dbReference>
<dbReference type="SUPFAM" id="SSF56529">
    <property type="entry name" value="FAH"/>
    <property type="match status" value="1"/>
</dbReference>